<dbReference type="PANTHER" id="PTHR16305:SF35">
    <property type="entry name" value="TRANSCRIPTIONAL ACTIVATOR DOMAIN"/>
    <property type="match status" value="1"/>
</dbReference>
<dbReference type="GO" id="GO:0004016">
    <property type="term" value="F:adenylate cyclase activity"/>
    <property type="evidence" value="ECO:0007669"/>
    <property type="project" value="TreeGrafter"/>
</dbReference>
<dbReference type="Gene3D" id="1.10.10.10">
    <property type="entry name" value="Winged helix-like DNA-binding domain superfamily/Winged helix DNA-binding domain"/>
    <property type="match status" value="1"/>
</dbReference>
<dbReference type="InterPro" id="IPR041664">
    <property type="entry name" value="AAA_16"/>
</dbReference>
<dbReference type="AlphaFoldDB" id="A0A1C3P2W8"/>
<dbReference type="SUPFAM" id="SSF52540">
    <property type="entry name" value="P-loop containing nucleoside triphosphate hydrolases"/>
    <property type="match status" value="1"/>
</dbReference>
<dbReference type="CDD" id="cd06170">
    <property type="entry name" value="LuxR_C_like"/>
    <property type="match status" value="1"/>
</dbReference>
<dbReference type="Pfam" id="PF00196">
    <property type="entry name" value="GerE"/>
    <property type="match status" value="1"/>
</dbReference>
<dbReference type="SMART" id="SM00421">
    <property type="entry name" value="HTH_LUXR"/>
    <property type="match status" value="1"/>
</dbReference>
<dbReference type="InterPro" id="IPR036388">
    <property type="entry name" value="WH-like_DNA-bd_sf"/>
</dbReference>
<evidence type="ECO:0000313" key="5">
    <source>
        <dbReference type="Proteomes" id="UP000199013"/>
    </source>
</evidence>
<dbReference type="Proteomes" id="UP000199013">
    <property type="component" value="Unassembled WGS sequence"/>
</dbReference>
<dbReference type="Pfam" id="PF13191">
    <property type="entry name" value="AAA_16"/>
    <property type="match status" value="1"/>
</dbReference>
<feature type="domain" description="HTH luxR-type" evidence="3">
    <location>
        <begin position="900"/>
        <end position="963"/>
    </location>
</feature>
<proteinExistence type="predicted"/>
<dbReference type="SUPFAM" id="SSF46894">
    <property type="entry name" value="C-terminal effector domain of the bipartite response regulators"/>
    <property type="match status" value="1"/>
</dbReference>
<evidence type="ECO:0000313" key="4">
    <source>
        <dbReference type="EMBL" id="SBW24177.1"/>
    </source>
</evidence>
<dbReference type="Gene3D" id="1.25.40.10">
    <property type="entry name" value="Tetratricopeptide repeat domain"/>
    <property type="match status" value="1"/>
</dbReference>
<dbReference type="GO" id="GO:0006355">
    <property type="term" value="P:regulation of DNA-templated transcription"/>
    <property type="evidence" value="ECO:0007669"/>
    <property type="project" value="InterPro"/>
</dbReference>
<dbReference type="InterPro" id="IPR027417">
    <property type="entry name" value="P-loop_NTPase"/>
</dbReference>
<keyword evidence="1" id="KW-0547">Nucleotide-binding</keyword>
<accession>A0A1C3P2W8</accession>
<dbReference type="PROSITE" id="PS00622">
    <property type="entry name" value="HTH_LUXR_1"/>
    <property type="match status" value="1"/>
</dbReference>
<dbReference type="EMBL" id="FLUV01001712">
    <property type="protein sequence ID" value="SBW24177.1"/>
    <property type="molecule type" value="Genomic_DNA"/>
</dbReference>
<dbReference type="InterPro" id="IPR000792">
    <property type="entry name" value="Tscrpt_reg_LuxR_C"/>
</dbReference>
<dbReference type="InterPro" id="IPR011990">
    <property type="entry name" value="TPR-like_helical_dom_sf"/>
</dbReference>
<dbReference type="PRINTS" id="PR00038">
    <property type="entry name" value="HTHLUXR"/>
</dbReference>
<reference evidence="5" key="1">
    <citation type="submission" date="2016-02" db="EMBL/GenBank/DDBJ databases">
        <authorList>
            <person name="Wibberg D."/>
        </authorList>
    </citation>
    <scope>NUCLEOTIDE SEQUENCE [LARGE SCALE GENOMIC DNA]</scope>
</reference>
<dbReference type="GO" id="GO:0003677">
    <property type="term" value="F:DNA binding"/>
    <property type="evidence" value="ECO:0007669"/>
    <property type="project" value="InterPro"/>
</dbReference>
<evidence type="ECO:0000259" key="3">
    <source>
        <dbReference type="PROSITE" id="PS50043"/>
    </source>
</evidence>
<dbReference type="PROSITE" id="PS50043">
    <property type="entry name" value="HTH_LUXR_2"/>
    <property type="match status" value="1"/>
</dbReference>
<organism evidence="4 5">
    <name type="scientific">Candidatus Protofrankia californiensis</name>
    <dbReference type="NCBI Taxonomy" id="1839754"/>
    <lineage>
        <taxon>Bacteria</taxon>
        <taxon>Bacillati</taxon>
        <taxon>Actinomycetota</taxon>
        <taxon>Actinomycetes</taxon>
        <taxon>Frankiales</taxon>
        <taxon>Frankiaceae</taxon>
        <taxon>Protofrankia</taxon>
    </lineage>
</organism>
<dbReference type="InterPro" id="IPR016032">
    <property type="entry name" value="Sig_transdc_resp-reg_C-effctor"/>
</dbReference>
<evidence type="ECO:0000256" key="1">
    <source>
        <dbReference type="ARBA" id="ARBA00022741"/>
    </source>
</evidence>
<dbReference type="InterPro" id="IPR003593">
    <property type="entry name" value="AAA+_ATPase"/>
</dbReference>
<dbReference type="SMART" id="SM00382">
    <property type="entry name" value="AAA"/>
    <property type="match status" value="1"/>
</dbReference>
<evidence type="ECO:0000256" key="2">
    <source>
        <dbReference type="ARBA" id="ARBA00022840"/>
    </source>
</evidence>
<protein>
    <submittedName>
        <fullName evidence="4">Regulatory protein LuxR</fullName>
    </submittedName>
</protein>
<name>A0A1C3P2W8_9ACTN</name>
<dbReference type="GO" id="GO:0005524">
    <property type="term" value="F:ATP binding"/>
    <property type="evidence" value="ECO:0007669"/>
    <property type="project" value="UniProtKB-KW"/>
</dbReference>
<gene>
    <name evidence="4" type="ORF">FDG2_4050</name>
</gene>
<keyword evidence="5" id="KW-1185">Reference proteome</keyword>
<dbReference type="GO" id="GO:0005737">
    <property type="term" value="C:cytoplasm"/>
    <property type="evidence" value="ECO:0007669"/>
    <property type="project" value="TreeGrafter"/>
</dbReference>
<dbReference type="PANTHER" id="PTHR16305">
    <property type="entry name" value="TESTICULAR SOLUBLE ADENYLYL CYCLASE"/>
    <property type="match status" value="1"/>
</dbReference>
<sequence>MGTAALSHIMSRWPDAHTAESAPALVERDDALRRLDLLFEDCAASRGATVVIAGGAGAGKTALLHAFMARAARAGATVLEAFGSCAERDLPLGVLRQLSRGGSRAGLPDATGAHGSDGLLPDTAFGPSADMSTGLSAAVHAVPAGHPRPHLLQDLWVALRTLSQHAPVVLAVDDTHLADTASLRGLIYLGRRLGSQRVLLIATELADPAGDRLRNAWQTDLLRQPRCHRLRVGELSVRGVAEVLTPRLGASAAREAAPGWRDLTGGNPLLLRALVEDLPAAPGPAPAGQPAHPSPGEAFGKAVLTCLRRGGEPLLRVARGIAVLEEAGSAALLPRLLDVDPAVTRPVPARILDTLEAAGVLRAGRFRHTAARAAVLADLDGPARTALHRRAAELLYSAGAPAEDVAVHLVAAEHAREPWGLDVLCRAAVTALVRDDVGCALECLRLAGLACEDDDQRATVALLRARVEWRINPGAALRHVEPLVPALLTGQLPSQHALTLVKLMLWHGREDDATAGLRELETRRDQLDTQSLAGLDLIREYLQANHPPLAARISSLDGADGWRPKASALSVAASATDGPLLPAVTTLTDVLRTGANHDTVRTAEWVLQATPLDDVTLGSLEWALLVLVYADRADIAASWCDQFLREAALRQAPTWQAMLSGIRAEVAVHQGDSPAAEQHARAALTLIPGWTWGVGIGRPLSALIAATTVTGSHAVDQLAAPIPDAMFQTRFGLQYLYARGQQRLSHGRLHAALDDLLTCGRLMTAWDIDLPSFVPWRVEAALTLVRLGRTAEARALADEHLSRPGGGRVRGMGLRALAAALDARERPAVLLAAVDILQERGDRLQLAYALADLSDAHRRSGELTKARMITRRAVLLAQECGAEPLRQRLTDRSGDDTPGYGGIAATLSAAELQVAMLAASGRTNREIAKKLYITVSTVEQHLTRAYRKLRVNGRADLPVILQV</sequence>
<keyword evidence="2" id="KW-0067">ATP-binding</keyword>